<organism evidence="6 7">
    <name type="scientific">Dendrothele bispora (strain CBS 962.96)</name>
    <dbReference type="NCBI Taxonomy" id="1314807"/>
    <lineage>
        <taxon>Eukaryota</taxon>
        <taxon>Fungi</taxon>
        <taxon>Dikarya</taxon>
        <taxon>Basidiomycota</taxon>
        <taxon>Agaricomycotina</taxon>
        <taxon>Agaricomycetes</taxon>
        <taxon>Agaricomycetidae</taxon>
        <taxon>Agaricales</taxon>
        <taxon>Agaricales incertae sedis</taxon>
        <taxon>Dendrothele</taxon>
    </lineage>
</organism>
<dbReference type="PANTHER" id="PTHR23501:SF102">
    <property type="entry name" value="DRUG TRANSPORTER, PUTATIVE (AFU_ORTHOLOGUE AFUA_3G08530)-RELATED"/>
    <property type="match status" value="1"/>
</dbReference>
<gene>
    <name evidence="6" type="ORF">K435DRAFT_862115</name>
</gene>
<evidence type="ECO:0000256" key="2">
    <source>
        <dbReference type="ARBA" id="ARBA00022692"/>
    </source>
</evidence>
<feature type="transmembrane region" description="Helical" evidence="5">
    <location>
        <begin position="42"/>
        <end position="60"/>
    </location>
</feature>
<proteinExistence type="predicted"/>
<keyword evidence="4 5" id="KW-0472">Membrane</keyword>
<evidence type="ECO:0000313" key="6">
    <source>
        <dbReference type="EMBL" id="THU92794.1"/>
    </source>
</evidence>
<evidence type="ECO:0000313" key="7">
    <source>
        <dbReference type="Proteomes" id="UP000297245"/>
    </source>
</evidence>
<dbReference type="Proteomes" id="UP000297245">
    <property type="component" value="Unassembled WGS sequence"/>
</dbReference>
<evidence type="ECO:0000256" key="3">
    <source>
        <dbReference type="ARBA" id="ARBA00022989"/>
    </source>
</evidence>
<keyword evidence="3 5" id="KW-1133">Transmembrane helix</keyword>
<accession>A0A4S8LTG0</accession>
<dbReference type="GO" id="GO:0022857">
    <property type="term" value="F:transmembrane transporter activity"/>
    <property type="evidence" value="ECO:0007669"/>
    <property type="project" value="TreeGrafter"/>
</dbReference>
<dbReference type="PANTHER" id="PTHR23501">
    <property type="entry name" value="MAJOR FACILITATOR SUPERFAMILY"/>
    <property type="match status" value="1"/>
</dbReference>
<evidence type="ECO:0000256" key="4">
    <source>
        <dbReference type="ARBA" id="ARBA00023136"/>
    </source>
</evidence>
<dbReference type="OrthoDB" id="10021397at2759"/>
<keyword evidence="2 5" id="KW-0812">Transmembrane</keyword>
<dbReference type="AlphaFoldDB" id="A0A4S8LTG0"/>
<reference evidence="6 7" key="1">
    <citation type="journal article" date="2019" name="Nat. Ecol. Evol.">
        <title>Megaphylogeny resolves global patterns of mushroom evolution.</title>
        <authorList>
            <person name="Varga T."/>
            <person name="Krizsan K."/>
            <person name="Foldi C."/>
            <person name="Dima B."/>
            <person name="Sanchez-Garcia M."/>
            <person name="Sanchez-Ramirez S."/>
            <person name="Szollosi G.J."/>
            <person name="Szarkandi J.G."/>
            <person name="Papp V."/>
            <person name="Albert L."/>
            <person name="Andreopoulos W."/>
            <person name="Angelini C."/>
            <person name="Antonin V."/>
            <person name="Barry K.W."/>
            <person name="Bougher N.L."/>
            <person name="Buchanan P."/>
            <person name="Buyck B."/>
            <person name="Bense V."/>
            <person name="Catcheside P."/>
            <person name="Chovatia M."/>
            <person name="Cooper J."/>
            <person name="Damon W."/>
            <person name="Desjardin D."/>
            <person name="Finy P."/>
            <person name="Geml J."/>
            <person name="Haridas S."/>
            <person name="Hughes K."/>
            <person name="Justo A."/>
            <person name="Karasinski D."/>
            <person name="Kautmanova I."/>
            <person name="Kiss B."/>
            <person name="Kocsube S."/>
            <person name="Kotiranta H."/>
            <person name="LaButti K.M."/>
            <person name="Lechner B.E."/>
            <person name="Liimatainen K."/>
            <person name="Lipzen A."/>
            <person name="Lukacs Z."/>
            <person name="Mihaltcheva S."/>
            <person name="Morgado L.N."/>
            <person name="Niskanen T."/>
            <person name="Noordeloos M.E."/>
            <person name="Ohm R.A."/>
            <person name="Ortiz-Santana B."/>
            <person name="Ovrebo C."/>
            <person name="Racz N."/>
            <person name="Riley R."/>
            <person name="Savchenko A."/>
            <person name="Shiryaev A."/>
            <person name="Soop K."/>
            <person name="Spirin V."/>
            <person name="Szebenyi C."/>
            <person name="Tomsovsky M."/>
            <person name="Tulloss R.E."/>
            <person name="Uehling J."/>
            <person name="Grigoriev I.V."/>
            <person name="Vagvolgyi C."/>
            <person name="Papp T."/>
            <person name="Martin F.M."/>
            <person name="Miettinen O."/>
            <person name="Hibbett D.S."/>
            <person name="Nagy L.G."/>
        </authorList>
    </citation>
    <scope>NUCLEOTIDE SEQUENCE [LARGE SCALE GENOMIC DNA]</scope>
    <source>
        <strain evidence="6 7">CBS 962.96</strain>
    </source>
</reference>
<comment type="subcellular location">
    <subcellularLocation>
        <location evidence="1">Membrane</location>
        <topology evidence="1">Multi-pass membrane protein</topology>
    </subcellularLocation>
</comment>
<name>A0A4S8LTG0_DENBC</name>
<sequence length="184" mass="20565">MSMLSESLDPALQASMPVAQMAMSTAAFGLVRRGQENNRNELLFSGLSVSVGLSIGNVIFANSLENRLKDIPEYDPSEKSIGELTNDLRGLVNIQPFELRQQVLHAYTKSVSLMWIVCTPVLFTGFIIVLFIRSYSLKRNVVHTKNNKLVQAPSLIKVEIPSTGLILITMSLRFRKSLLQHSFR</sequence>
<dbReference type="EMBL" id="ML179267">
    <property type="protein sequence ID" value="THU92794.1"/>
    <property type="molecule type" value="Genomic_DNA"/>
</dbReference>
<feature type="transmembrane region" description="Helical" evidence="5">
    <location>
        <begin position="113"/>
        <end position="132"/>
    </location>
</feature>
<keyword evidence="7" id="KW-1185">Reference proteome</keyword>
<evidence type="ECO:0000256" key="1">
    <source>
        <dbReference type="ARBA" id="ARBA00004141"/>
    </source>
</evidence>
<dbReference type="GO" id="GO:0005886">
    <property type="term" value="C:plasma membrane"/>
    <property type="evidence" value="ECO:0007669"/>
    <property type="project" value="TreeGrafter"/>
</dbReference>
<evidence type="ECO:0000256" key="5">
    <source>
        <dbReference type="SAM" id="Phobius"/>
    </source>
</evidence>
<protein>
    <submittedName>
        <fullName evidence="6">Uncharacterized protein</fullName>
    </submittedName>
</protein>